<comment type="similarity">
    <text evidence="10">Belongs to the radical SAM superfamily. MoaA family.</text>
</comment>
<keyword evidence="3 10" id="KW-0479">Metal-binding</keyword>
<dbReference type="InterPro" id="IPR058240">
    <property type="entry name" value="rSAM_sf"/>
</dbReference>
<evidence type="ECO:0000256" key="7">
    <source>
        <dbReference type="ARBA" id="ARBA00023134"/>
    </source>
</evidence>
<feature type="binding site" evidence="10">
    <location>
        <position position="120"/>
    </location>
    <ligand>
        <name>S-adenosyl-L-methionine</name>
        <dbReference type="ChEBI" id="CHEBI:59789"/>
    </ligand>
</feature>
<keyword evidence="13" id="KW-1185">Reference proteome</keyword>
<feature type="binding site" evidence="10">
    <location>
        <position position="27"/>
    </location>
    <ligand>
        <name>[4Fe-4S] cluster</name>
        <dbReference type="ChEBI" id="CHEBI:49883"/>
        <label>1</label>
        <note>4Fe-4S-S-AdoMet</note>
    </ligand>
</feature>
<feature type="binding site" evidence="10">
    <location>
        <position position="24"/>
    </location>
    <ligand>
        <name>[4Fe-4S] cluster</name>
        <dbReference type="ChEBI" id="CHEBI:49883"/>
        <label>1</label>
        <note>4Fe-4S-S-AdoMet</note>
    </ligand>
</feature>
<dbReference type="EC" id="4.1.99.22" evidence="10"/>
<evidence type="ECO:0000256" key="9">
    <source>
        <dbReference type="ARBA" id="ARBA00023239"/>
    </source>
</evidence>
<dbReference type="InterPro" id="IPR006638">
    <property type="entry name" value="Elp3/MiaA/NifB-like_rSAM"/>
</dbReference>
<gene>
    <name evidence="10 12" type="primary">moaA</name>
    <name evidence="12" type="ORF">NVS47_15475</name>
</gene>
<evidence type="ECO:0000256" key="5">
    <source>
        <dbReference type="ARBA" id="ARBA00023004"/>
    </source>
</evidence>
<dbReference type="SFLD" id="SFLDG01067">
    <property type="entry name" value="SPASM/twitch_domain_containing"/>
    <property type="match status" value="1"/>
</dbReference>
<feature type="binding site" evidence="10">
    <location>
        <position position="255"/>
    </location>
    <ligand>
        <name>[4Fe-4S] cluster</name>
        <dbReference type="ChEBI" id="CHEBI:49883"/>
        <label>2</label>
        <note>4Fe-4S-substrate</note>
    </ligand>
</feature>
<dbReference type="InterPro" id="IPR010505">
    <property type="entry name" value="MoaA_twitch"/>
</dbReference>
<feature type="binding site" evidence="10">
    <location>
        <position position="269"/>
    </location>
    <ligand>
        <name>[4Fe-4S] cluster</name>
        <dbReference type="ChEBI" id="CHEBI:49883"/>
        <label>2</label>
        <note>4Fe-4S-substrate</note>
    </ligand>
</feature>
<dbReference type="SMART" id="SM00729">
    <property type="entry name" value="Elp3"/>
    <property type="match status" value="1"/>
</dbReference>
<feature type="binding site" evidence="10">
    <location>
        <position position="13"/>
    </location>
    <ligand>
        <name>GTP</name>
        <dbReference type="ChEBI" id="CHEBI:37565"/>
    </ligand>
</feature>
<evidence type="ECO:0000313" key="12">
    <source>
        <dbReference type="EMBL" id="MCR6546895.1"/>
    </source>
</evidence>
<evidence type="ECO:0000256" key="8">
    <source>
        <dbReference type="ARBA" id="ARBA00023150"/>
    </source>
</evidence>
<evidence type="ECO:0000256" key="6">
    <source>
        <dbReference type="ARBA" id="ARBA00023014"/>
    </source>
</evidence>
<dbReference type="SFLD" id="SFLDG01383">
    <property type="entry name" value="cyclic_pyranopterin_phosphate"/>
    <property type="match status" value="1"/>
</dbReference>
<dbReference type="HAMAP" id="MF_01225_B">
    <property type="entry name" value="MoaA_B"/>
    <property type="match status" value="1"/>
</dbReference>
<organism evidence="12 13">
    <name type="scientific">Dehalobacterium formicoaceticum</name>
    <dbReference type="NCBI Taxonomy" id="51515"/>
    <lineage>
        <taxon>Bacteria</taxon>
        <taxon>Bacillati</taxon>
        <taxon>Bacillota</taxon>
        <taxon>Clostridia</taxon>
        <taxon>Eubacteriales</taxon>
        <taxon>Peptococcaceae</taxon>
        <taxon>Dehalobacterium</taxon>
    </lineage>
</organism>
<dbReference type="InterPro" id="IPR013483">
    <property type="entry name" value="MoaA"/>
</dbReference>
<comment type="subunit">
    <text evidence="10">Monomer and homodimer.</text>
</comment>
<comment type="catalytic activity">
    <reaction evidence="10">
        <text>GTP + AH2 + S-adenosyl-L-methionine = (8S)-3',8-cyclo-7,8-dihydroguanosine 5'-triphosphate + 5'-deoxyadenosine + L-methionine + A + H(+)</text>
        <dbReference type="Rhea" id="RHEA:49576"/>
        <dbReference type="ChEBI" id="CHEBI:13193"/>
        <dbReference type="ChEBI" id="CHEBI:15378"/>
        <dbReference type="ChEBI" id="CHEBI:17319"/>
        <dbReference type="ChEBI" id="CHEBI:17499"/>
        <dbReference type="ChEBI" id="CHEBI:37565"/>
        <dbReference type="ChEBI" id="CHEBI:57844"/>
        <dbReference type="ChEBI" id="CHEBI:59789"/>
        <dbReference type="ChEBI" id="CHEBI:131766"/>
        <dbReference type="EC" id="4.1.99.22"/>
    </reaction>
</comment>
<dbReference type="InterPro" id="IPR013785">
    <property type="entry name" value="Aldolase_TIM"/>
</dbReference>
<dbReference type="NCBIfam" id="TIGR02666">
    <property type="entry name" value="moaA"/>
    <property type="match status" value="1"/>
</dbReference>
<dbReference type="SFLD" id="SFLDS00029">
    <property type="entry name" value="Radical_SAM"/>
    <property type="match status" value="1"/>
</dbReference>
<evidence type="ECO:0000256" key="1">
    <source>
        <dbReference type="ARBA" id="ARBA00022485"/>
    </source>
</evidence>
<keyword evidence="1 10" id="KW-0004">4Fe-4S</keyword>
<proteinExistence type="inferred from homology"/>
<evidence type="ECO:0000256" key="4">
    <source>
        <dbReference type="ARBA" id="ARBA00022741"/>
    </source>
</evidence>
<keyword evidence="9 10" id="KW-0456">Lyase</keyword>
<dbReference type="InterPro" id="IPR007197">
    <property type="entry name" value="rSAM"/>
</dbReference>
<feature type="binding site" evidence="10">
    <location>
        <position position="26"/>
    </location>
    <ligand>
        <name>S-adenosyl-L-methionine</name>
        <dbReference type="ChEBI" id="CHEBI:59789"/>
    </ligand>
</feature>
<dbReference type="Gene3D" id="3.20.20.70">
    <property type="entry name" value="Aldolase class I"/>
    <property type="match status" value="1"/>
</dbReference>
<feature type="binding site" evidence="10">
    <location>
        <position position="157"/>
    </location>
    <ligand>
        <name>GTP</name>
        <dbReference type="ChEBI" id="CHEBI:37565"/>
    </ligand>
</feature>
<evidence type="ECO:0000259" key="11">
    <source>
        <dbReference type="PROSITE" id="PS51918"/>
    </source>
</evidence>
<dbReference type="RefSeq" id="WP_089612255.1">
    <property type="nucleotide sequence ID" value="NZ_CP022121.1"/>
</dbReference>
<dbReference type="SUPFAM" id="SSF102114">
    <property type="entry name" value="Radical SAM enzymes"/>
    <property type="match status" value="1"/>
</dbReference>
<evidence type="ECO:0000256" key="2">
    <source>
        <dbReference type="ARBA" id="ARBA00022691"/>
    </source>
</evidence>
<dbReference type="Pfam" id="PF04055">
    <property type="entry name" value="Radical_SAM"/>
    <property type="match status" value="1"/>
</dbReference>
<comment type="pathway">
    <text evidence="10">Cofactor biosynthesis; molybdopterin biosynthesis.</text>
</comment>
<feature type="binding site" evidence="10">
    <location>
        <position position="67"/>
    </location>
    <ligand>
        <name>S-adenosyl-L-methionine</name>
        <dbReference type="ChEBI" id="CHEBI:59789"/>
    </ligand>
</feature>
<dbReference type="Pfam" id="PF06463">
    <property type="entry name" value="Mob_synth_C"/>
    <property type="match status" value="1"/>
</dbReference>
<comment type="function">
    <text evidence="10">Catalyzes the cyclization of GTP to (8S)-3',8-cyclo-7,8-dihydroguanosine 5'-triphosphate.</text>
</comment>
<feature type="domain" description="Radical SAM core" evidence="11">
    <location>
        <begin position="4"/>
        <end position="229"/>
    </location>
</feature>
<dbReference type="CDD" id="cd01335">
    <property type="entry name" value="Radical_SAM"/>
    <property type="match status" value="1"/>
</dbReference>
<dbReference type="GO" id="GO:0061798">
    <property type="term" value="F:GTP 3',8'-cyclase activity"/>
    <property type="evidence" value="ECO:0007669"/>
    <property type="project" value="UniProtKB-EC"/>
</dbReference>
<evidence type="ECO:0000313" key="13">
    <source>
        <dbReference type="Proteomes" id="UP001524944"/>
    </source>
</evidence>
<dbReference type="Proteomes" id="UP001524944">
    <property type="component" value="Unassembled WGS sequence"/>
</dbReference>
<keyword evidence="5 10" id="KW-0408">Iron</keyword>
<keyword evidence="8 10" id="KW-0501">Molybdenum cofactor biosynthesis</keyword>
<evidence type="ECO:0000256" key="3">
    <source>
        <dbReference type="ARBA" id="ARBA00022723"/>
    </source>
</evidence>
<feature type="binding site" evidence="10">
    <location>
        <begin position="257"/>
        <end position="259"/>
    </location>
    <ligand>
        <name>GTP</name>
        <dbReference type="ChEBI" id="CHEBI:37565"/>
    </ligand>
</feature>
<feature type="binding site" evidence="10">
    <location>
        <position position="252"/>
    </location>
    <ligand>
        <name>[4Fe-4S] cluster</name>
        <dbReference type="ChEBI" id="CHEBI:49883"/>
        <label>2</label>
        <note>4Fe-4S-substrate</note>
    </ligand>
</feature>
<comment type="caution">
    <text evidence="12">The sequence shown here is derived from an EMBL/GenBank/DDBJ whole genome shotgun (WGS) entry which is preliminary data.</text>
</comment>
<keyword evidence="2 10" id="KW-0949">S-adenosyl-L-methionine</keyword>
<dbReference type="NCBIfam" id="NF001199">
    <property type="entry name" value="PRK00164.2-1"/>
    <property type="match status" value="1"/>
</dbReference>
<dbReference type="CDD" id="cd21117">
    <property type="entry name" value="Twitch_MoaA"/>
    <property type="match status" value="1"/>
</dbReference>
<protein>
    <recommendedName>
        <fullName evidence="10">GTP 3',8-cyclase</fullName>
        <ecNumber evidence="10">4.1.99.22</ecNumber>
    </recommendedName>
    <alternativeName>
        <fullName evidence="10">Molybdenum cofactor biosynthesis protein A</fullName>
    </alternativeName>
</protein>
<keyword evidence="7 10" id="KW-0342">GTP-binding</keyword>
<feature type="binding site" evidence="10">
    <location>
        <position position="63"/>
    </location>
    <ligand>
        <name>GTP</name>
        <dbReference type="ChEBI" id="CHEBI:37565"/>
    </ligand>
</feature>
<feature type="binding site" evidence="10">
    <location>
        <position position="96"/>
    </location>
    <ligand>
        <name>GTP</name>
        <dbReference type="ChEBI" id="CHEBI:37565"/>
    </ligand>
</feature>
<dbReference type="PANTHER" id="PTHR22960:SF0">
    <property type="entry name" value="MOLYBDENUM COFACTOR BIOSYNTHESIS PROTEIN 1"/>
    <property type="match status" value="1"/>
</dbReference>
<keyword evidence="6 10" id="KW-0411">Iron-sulfur</keyword>
<dbReference type="PANTHER" id="PTHR22960">
    <property type="entry name" value="MOLYBDOPTERIN COFACTOR SYNTHESIS PROTEIN A"/>
    <property type="match status" value="1"/>
</dbReference>
<dbReference type="InterPro" id="IPR040064">
    <property type="entry name" value="MoaA-like"/>
</dbReference>
<keyword evidence="4 10" id="KW-0547">Nucleotide-binding</keyword>
<reference evidence="12 13" key="1">
    <citation type="submission" date="2022-08" db="EMBL/GenBank/DDBJ databases">
        <title>Proteogenomics of the novel Dehalobacterium formicoaceticum strain EZ94 highlights a key role of methyltransferases during anaerobic dichloromethane degradation.</title>
        <authorList>
            <person name="Wasmund K."/>
        </authorList>
    </citation>
    <scope>NUCLEOTIDE SEQUENCE [LARGE SCALE GENOMIC DNA]</scope>
    <source>
        <strain evidence="12 13">EZ94</strain>
    </source>
</reference>
<dbReference type="InterPro" id="IPR050105">
    <property type="entry name" value="MoCo_biosynth_MoaA/MoaC"/>
</dbReference>
<sequence>MIDNYGREINYLRISVTDLCNLKCQYCMPAQGVKKKRHDEIMRIETIEKIAQAAVNIGIKKIRLTGGEPLVRRGIIDLVSRISKLKFKGLEDLAMTTNGLLLEQYAADLKKAGLNRVNISLDTLDPVKYHKITRGGDLTQALKGIEAAQKAGLSPIKINVVLIGGFNDEEIVDFVNLTKDENFEVRFIELMPLGEASDWDKSHFLTGEEILHRVPQLIPLPTKGKIGVARLFKLPDSKGKVGLISPLSNHFCHDCNRVRITADGKLKPCLHDDVELDIRDYDEDHLEQFLMDGIYGKPVQHHILKHDYIPVARNMNEIGG</sequence>
<comment type="cofactor">
    <cofactor evidence="10">
        <name>[4Fe-4S] cluster</name>
        <dbReference type="ChEBI" id="CHEBI:49883"/>
    </cofactor>
    <text evidence="10">Binds 2 [4Fe-4S] clusters. Binds 1 [4Fe-4S] cluster coordinated with 3 cysteines and an exchangeable S-adenosyl-L-methionine and 1 [4Fe-4S] cluster coordinated with 3 cysteines and the GTP-derived substrate.</text>
</comment>
<evidence type="ECO:0000256" key="10">
    <source>
        <dbReference type="HAMAP-Rule" id="MF_01225"/>
    </source>
</evidence>
<dbReference type="SFLD" id="SFLDG01386">
    <property type="entry name" value="main_SPASM_domain-containing"/>
    <property type="match status" value="1"/>
</dbReference>
<dbReference type="EMBL" id="JANPWE010000013">
    <property type="protein sequence ID" value="MCR6546895.1"/>
    <property type="molecule type" value="Genomic_DNA"/>
</dbReference>
<name>A0ABT1Y9W2_9FIRM</name>
<dbReference type="PROSITE" id="PS51918">
    <property type="entry name" value="RADICAL_SAM"/>
    <property type="match status" value="1"/>
</dbReference>
<feature type="binding site" evidence="10">
    <location>
        <position position="191"/>
    </location>
    <ligand>
        <name>S-adenosyl-L-methionine</name>
        <dbReference type="ChEBI" id="CHEBI:59789"/>
    </ligand>
</feature>
<feature type="binding site" evidence="10">
    <location>
        <position position="20"/>
    </location>
    <ligand>
        <name>[4Fe-4S] cluster</name>
        <dbReference type="ChEBI" id="CHEBI:49883"/>
        <label>1</label>
        <note>4Fe-4S-S-AdoMet</note>
    </ligand>
</feature>
<accession>A0ABT1Y9W2</accession>